<gene>
    <name evidence="1" type="ORF">GOODEAATRI_030081</name>
</gene>
<accession>A0ABV0NYU0</accession>
<evidence type="ECO:0000313" key="1">
    <source>
        <dbReference type="EMBL" id="MEQ2176642.1"/>
    </source>
</evidence>
<dbReference type="SUPFAM" id="SSF53067">
    <property type="entry name" value="Actin-like ATPase domain"/>
    <property type="match status" value="1"/>
</dbReference>
<dbReference type="Proteomes" id="UP001476798">
    <property type="component" value="Unassembled WGS sequence"/>
</dbReference>
<reference evidence="1 2" key="1">
    <citation type="submission" date="2021-06" db="EMBL/GenBank/DDBJ databases">
        <authorList>
            <person name="Palmer J.M."/>
        </authorList>
    </citation>
    <scope>NUCLEOTIDE SEQUENCE [LARGE SCALE GENOMIC DNA]</scope>
    <source>
        <strain evidence="1 2">GA_2019</strain>
        <tissue evidence="1">Muscle</tissue>
    </source>
</reference>
<proteinExistence type="predicted"/>
<keyword evidence="2" id="KW-1185">Reference proteome</keyword>
<dbReference type="Gene3D" id="3.30.420.40">
    <property type="match status" value="1"/>
</dbReference>
<dbReference type="EMBL" id="JAHRIO010054615">
    <property type="protein sequence ID" value="MEQ2176642.1"/>
    <property type="molecule type" value="Genomic_DNA"/>
</dbReference>
<dbReference type="PANTHER" id="PTHR14187">
    <property type="entry name" value="ALPHA KINASE/ELONGATION FACTOR 2 KINASE"/>
    <property type="match status" value="1"/>
</dbReference>
<protein>
    <submittedName>
        <fullName evidence="1">Uncharacterized protein</fullName>
    </submittedName>
</protein>
<dbReference type="PANTHER" id="PTHR14187:SF5">
    <property type="entry name" value="HEAT SHOCK 70 KDA PROTEIN 12A"/>
    <property type="match status" value="1"/>
</dbReference>
<comment type="caution">
    <text evidence="1">The sequence shown here is derived from an EMBL/GenBank/DDBJ whole genome shotgun (WGS) entry which is preliminary data.</text>
</comment>
<name>A0ABV0NYU0_9TELE</name>
<sequence>MGDSYVIAIDFGTTYSGYAFSITQREEQSDPTLKKWGERHGLDTPKTPTCILFDQNEEFLKFGYEAREAYLKMKGQEAKTHYFFQEFKMDLYVKVSKDAFIYC</sequence>
<organism evidence="1 2">
    <name type="scientific">Goodea atripinnis</name>
    <dbReference type="NCBI Taxonomy" id="208336"/>
    <lineage>
        <taxon>Eukaryota</taxon>
        <taxon>Metazoa</taxon>
        <taxon>Chordata</taxon>
        <taxon>Craniata</taxon>
        <taxon>Vertebrata</taxon>
        <taxon>Euteleostomi</taxon>
        <taxon>Actinopterygii</taxon>
        <taxon>Neopterygii</taxon>
        <taxon>Teleostei</taxon>
        <taxon>Neoteleostei</taxon>
        <taxon>Acanthomorphata</taxon>
        <taxon>Ovalentaria</taxon>
        <taxon>Atherinomorphae</taxon>
        <taxon>Cyprinodontiformes</taxon>
        <taxon>Goodeidae</taxon>
        <taxon>Goodea</taxon>
    </lineage>
</organism>
<dbReference type="InterPro" id="IPR043129">
    <property type="entry name" value="ATPase_NBD"/>
</dbReference>
<evidence type="ECO:0000313" key="2">
    <source>
        <dbReference type="Proteomes" id="UP001476798"/>
    </source>
</evidence>